<comment type="catalytic activity">
    <reaction evidence="3">
        <text>a monoacylglycerol + H2O = glycerol + a fatty acid + H(+)</text>
        <dbReference type="Rhea" id="RHEA:15245"/>
        <dbReference type="ChEBI" id="CHEBI:15377"/>
        <dbReference type="ChEBI" id="CHEBI:15378"/>
        <dbReference type="ChEBI" id="CHEBI:17408"/>
        <dbReference type="ChEBI" id="CHEBI:17754"/>
        <dbReference type="ChEBI" id="CHEBI:28868"/>
    </reaction>
</comment>
<dbReference type="SUPFAM" id="SSF53474">
    <property type="entry name" value="alpha/beta-Hydrolases"/>
    <property type="match status" value="1"/>
</dbReference>
<dbReference type="AlphaFoldDB" id="A0A0B7KQN4"/>
<comment type="catalytic activity">
    <reaction evidence="2">
        <text>a diacylglycerol + H2O = a monoacylglycerol + a fatty acid + H(+)</text>
        <dbReference type="Rhea" id="RHEA:32731"/>
        <dbReference type="ChEBI" id="CHEBI:15377"/>
        <dbReference type="ChEBI" id="CHEBI:15378"/>
        <dbReference type="ChEBI" id="CHEBI:17408"/>
        <dbReference type="ChEBI" id="CHEBI:18035"/>
        <dbReference type="ChEBI" id="CHEBI:28868"/>
    </reaction>
</comment>
<dbReference type="InterPro" id="IPR002921">
    <property type="entry name" value="Fungal_lipase-type"/>
</dbReference>
<name>A0A0B7KQN4_BIOOC</name>
<dbReference type="Gene3D" id="3.40.50.1820">
    <property type="entry name" value="alpha/beta hydrolase"/>
    <property type="match status" value="1"/>
</dbReference>
<dbReference type="Pfam" id="PF01764">
    <property type="entry name" value="Lipase_3"/>
    <property type="match status" value="1"/>
</dbReference>
<evidence type="ECO:0000256" key="3">
    <source>
        <dbReference type="ARBA" id="ARBA00048461"/>
    </source>
</evidence>
<dbReference type="EMBL" id="CDPU01000143">
    <property type="protein sequence ID" value="CEO57762.1"/>
    <property type="molecule type" value="Genomic_DNA"/>
</dbReference>
<comment type="similarity">
    <text evidence="1">Belongs to the AB hydrolase superfamily. Lipase family. Class 3 subfamily.</text>
</comment>
<reference evidence="6" key="1">
    <citation type="submission" date="2015-01" db="EMBL/GenBank/DDBJ databases">
        <authorList>
            <person name="Durling Mikael"/>
        </authorList>
    </citation>
    <scope>NUCLEOTIDE SEQUENCE</scope>
</reference>
<evidence type="ECO:0000256" key="4">
    <source>
        <dbReference type="SAM" id="MobiDB-lite"/>
    </source>
</evidence>
<dbReference type="PANTHER" id="PTHR45856:SF11">
    <property type="entry name" value="FUNGAL LIPASE-LIKE DOMAIN-CONTAINING PROTEIN"/>
    <property type="match status" value="1"/>
</dbReference>
<evidence type="ECO:0000256" key="1">
    <source>
        <dbReference type="ARBA" id="ARBA00043996"/>
    </source>
</evidence>
<gene>
    <name evidence="6" type="ORF">BN869_000013820_1</name>
</gene>
<organism evidence="6">
    <name type="scientific">Bionectria ochroleuca</name>
    <name type="common">Gliocladium roseum</name>
    <dbReference type="NCBI Taxonomy" id="29856"/>
    <lineage>
        <taxon>Eukaryota</taxon>
        <taxon>Fungi</taxon>
        <taxon>Dikarya</taxon>
        <taxon>Ascomycota</taxon>
        <taxon>Pezizomycotina</taxon>
        <taxon>Sordariomycetes</taxon>
        <taxon>Hypocreomycetidae</taxon>
        <taxon>Hypocreales</taxon>
        <taxon>Bionectriaceae</taxon>
        <taxon>Clonostachys</taxon>
    </lineage>
</organism>
<accession>A0A0B7KQN4</accession>
<evidence type="ECO:0000256" key="2">
    <source>
        <dbReference type="ARBA" id="ARBA00047591"/>
    </source>
</evidence>
<dbReference type="InterPro" id="IPR029058">
    <property type="entry name" value="AB_hydrolase_fold"/>
</dbReference>
<evidence type="ECO:0000313" key="6">
    <source>
        <dbReference type="EMBL" id="CEO57762.1"/>
    </source>
</evidence>
<feature type="region of interest" description="Disordered" evidence="4">
    <location>
        <begin position="294"/>
        <end position="314"/>
    </location>
</feature>
<dbReference type="InterPro" id="IPR051218">
    <property type="entry name" value="Sec_MonoDiacylglyc_Lipase"/>
</dbReference>
<evidence type="ECO:0000259" key="5">
    <source>
        <dbReference type="Pfam" id="PF01764"/>
    </source>
</evidence>
<protein>
    <recommendedName>
        <fullName evidence="5">Fungal lipase-type domain-containing protein</fullName>
    </recommendedName>
</protein>
<dbReference type="PANTHER" id="PTHR45856">
    <property type="entry name" value="ALPHA/BETA-HYDROLASES SUPERFAMILY PROTEIN"/>
    <property type="match status" value="1"/>
</dbReference>
<dbReference type="CDD" id="cd00519">
    <property type="entry name" value="Lipase_3"/>
    <property type="match status" value="1"/>
</dbReference>
<proteinExistence type="inferred from homology"/>
<feature type="domain" description="Fungal lipase-type" evidence="5">
    <location>
        <begin position="129"/>
        <end position="243"/>
    </location>
</feature>
<dbReference type="GO" id="GO:0006629">
    <property type="term" value="P:lipid metabolic process"/>
    <property type="evidence" value="ECO:0007669"/>
    <property type="project" value="InterPro"/>
</dbReference>
<sequence length="394" mass="44497">MATIPNLHRIKHLVWYSELAYKNDTGIGFRMAAQELKGTPVEYRYLQIVTPVWKSTEPGLISKITSNTIVHLGIRNGDTLVLAFRGTDFPMSLDTVIDPQRWKGFWSNAYTDISYRKTALIWEDAQRHPSTLDLSHTLIHEGFLLAFNSLLHSDTLLECIEKLRKGMKNGQMKFDVCGHSLGGALATLCALWCKERFPSAAVRCVTLGSPRVGNAGLQANFEAAEIECYRLVNDSDPVPTIPDKYADLIPLRIRPSNPDYHIKQRDFQHTGSPIWLHVGKEIVLHKQYGRAAPYPQDLLSPQDPPEVQRGESKIGSPDYEALRKRGIFSWKWIPYWTGRAAQILYNIPSHNPVEYTKAVGKILENSRERNVIDGYLSDSGVEKELGGSEGTRRN</sequence>